<dbReference type="InterPro" id="IPR036737">
    <property type="entry name" value="OmpA-like_sf"/>
</dbReference>
<evidence type="ECO:0000313" key="8">
    <source>
        <dbReference type="EMBL" id="AMN45954.1"/>
    </source>
</evidence>
<dbReference type="SUPFAM" id="SSF103088">
    <property type="entry name" value="OmpA-like"/>
    <property type="match status" value="1"/>
</dbReference>
<organism evidence="8 9">
    <name type="scientific">Steroidobacter denitrificans</name>
    <dbReference type="NCBI Taxonomy" id="465721"/>
    <lineage>
        <taxon>Bacteria</taxon>
        <taxon>Pseudomonadati</taxon>
        <taxon>Pseudomonadota</taxon>
        <taxon>Gammaproteobacteria</taxon>
        <taxon>Steroidobacterales</taxon>
        <taxon>Steroidobacteraceae</taxon>
        <taxon>Steroidobacter</taxon>
    </lineage>
</organism>
<keyword evidence="6" id="KW-0732">Signal</keyword>
<feature type="coiled-coil region" evidence="5">
    <location>
        <begin position="310"/>
        <end position="365"/>
    </location>
</feature>
<dbReference type="PRINTS" id="PR01021">
    <property type="entry name" value="OMPADOMAIN"/>
</dbReference>
<dbReference type="EMBL" id="CP011971">
    <property type="protein sequence ID" value="AMN45954.1"/>
    <property type="molecule type" value="Genomic_DNA"/>
</dbReference>
<dbReference type="InterPro" id="IPR006664">
    <property type="entry name" value="OMP_bac"/>
</dbReference>
<evidence type="ECO:0000256" key="4">
    <source>
        <dbReference type="PROSITE-ProRule" id="PRU00473"/>
    </source>
</evidence>
<dbReference type="PROSITE" id="PS51123">
    <property type="entry name" value="OMPA_2"/>
    <property type="match status" value="1"/>
</dbReference>
<proteinExistence type="predicted"/>
<dbReference type="AlphaFoldDB" id="A0A127F690"/>
<name>A0A127F690_STEDE</name>
<dbReference type="PANTHER" id="PTHR30329">
    <property type="entry name" value="STATOR ELEMENT OF FLAGELLAR MOTOR COMPLEX"/>
    <property type="match status" value="1"/>
</dbReference>
<evidence type="ECO:0000256" key="3">
    <source>
        <dbReference type="ARBA" id="ARBA00023237"/>
    </source>
</evidence>
<dbReference type="Pfam" id="PF00691">
    <property type="entry name" value="OmpA"/>
    <property type="match status" value="1"/>
</dbReference>
<keyword evidence="3" id="KW-0998">Cell outer membrane</keyword>
<evidence type="ECO:0000256" key="5">
    <source>
        <dbReference type="SAM" id="Coils"/>
    </source>
</evidence>
<protein>
    <recommendedName>
        <fullName evidence="7">OmpA-like domain-containing protein</fullName>
    </recommendedName>
</protein>
<gene>
    <name evidence="8" type="ORF">ACG33_02265</name>
</gene>
<evidence type="ECO:0000313" key="9">
    <source>
        <dbReference type="Proteomes" id="UP000070250"/>
    </source>
</evidence>
<dbReference type="InterPro" id="IPR050330">
    <property type="entry name" value="Bact_OuterMem_StrucFunc"/>
</dbReference>
<reference evidence="8 9" key="1">
    <citation type="submission" date="2015-06" db="EMBL/GenBank/DDBJ databases">
        <title>A Comprehensive Approach to Explore the Metabolic and Phylogenetic Diversity of Bacterial Steroid Degradation in the Environment: Testosterone as an Example.</title>
        <authorList>
            <person name="Yang F.-C."/>
            <person name="Chen Y.-L."/>
            <person name="Yu C.-P."/>
            <person name="Tang S.-L."/>
            <person name="Wang P.-H."/>
            <person name="Ismail W."/>
            <person name="Wang C.-H."/>
            <person name="Yang C.-Y."/>
            <person name="Chiang Y.-R."/>
        </authorList>
    </citation>
    <scope>NUCLEOTIDE SEQUENCE [LARGE SCALE GENOMIC DNA]</scope>
    <source>
        <strain evidence="8 9">DSM 18526</strain>
    </source>
</reference>
<evidence type="ECO:0000256" key="2">
    <source>
        <dbReference type="ARBA" id="ARBA00023136"/>
    </source>
</evidence>
<feature type="chain" id="PRO_5007448260" description="OmpA-like domain-containing protein" evidence="6">
    <location>
        <begin position="31"/>
        <end position="513"/>
    </location>
</feature>
<dbReference type="OrthoDB" id="9782229at2"/>
<evidence type="ECO:0000259" key="7">
    <source>
        <dbReference type="PROSITE" id="PS51123"/>
    </source>
</evidence>
<dbReference type="Proteomes" id="UP000070250">
    <property type="component" value="Chromosome"/>
</dbReference>
<feature type="signal peptide" evidence="6">
    <location>
        <begin position="1"/>
        <end position="30"/>
    </location>
</feature>
<evidence type="ECO:0000256" key="6">
    <source>
        <dbReference type="SAM" id="SignalP"/>
    </source>
</evidence>
<dbReference type="PANTHER" id="PTHR30329:SF21">
    <property type="entry name" value="LIPOPROTEIN YIAD-RELATED"/>
    <property type="match status" value="1"/>
</dbReference>
<dbReference type="Gene3D" id="3.30.1330.60">
    <property type="entry name" value="OmpA-like domain"/>
    <property type="match status" value="1"/>
</dbReference>
<dbReference type="CDD" id="cd07185">
    <property type="entry name" value="OmpA_C-like"/>
    <property type="match status" value="1"/>
</dbReference>
<keyword evidence="2 4" id="KW-0472">Membrane</keyword>
<keyword evidence="5" id="KW-0175">Coiled coil</keyword>
<keyword evidence="9" id="KW-1185">Reference proteome</keyword>
<dbReference type="GO" id="GO:0009279">
    <property type="term" value="C:cell outer membrane"/>
    <property type="evidence" value="ECO:0007669"/>
    <property type="project" value="UniProtKB-SubCell"/>
</dbReference>
<dbReference type="KEGG" id="sdf:ACG33_02265"/>
<dbReference type="RefSeq" id="WP_066918357.1">
    <property type="nucleotide sequence ID" value="NZ_CP011971.1"/>
</dbReference>
<dbReference type="STRING" id="465721.ACG33_02265"/>
<evidence type="ECO:0000256" key="1">
    <source>
        <dbReference type="ARBA" id="ARBA00004442"/>
    </source>
</evidence>
<comment type="subcellular location">
    <subcellularLocation>
        <location evidence="1">Cell outer membrane</location>
    </subcellularLocation>
</comment>
<feature type="domain" description="OmpA-like" evidence="7">
    <location>
        <begin position="393"/>
        <end position="511"/>
    </location>
</feature>
<dbReference type="InterPro" id="IPR006665">
    <property type="entry name" value="OmpA-like"/>
</dbReference>
<sequence length="513" mass="56042">MAARPSGRCLFGAVLAIGTAFGLSAPALDAASVLNARSDLGRPISAAAPEQRIPGSVEALGVALEQARADGLEVLAPTAYAQALKAHEDALRNTARGREQRVGERVQSGQAALQRATASATLARQSFGSTLKAREDALLALAPVRAAAVWLRAAERFQQAMKENEAGDIPKAQRRATEAEVLLRDAELTAIKAGVLDEARALIDQADAAKVERLAPRSLAAARRHLADAEQEIQRSRYDLAASRRLAVRASYEARHAMHLAHLIERTLQQQKDGQAGLEALMLSWEEPLQRMAADMELSLRFDEGMQSSLRELTERVQQQVQERRRLNQELLDRDEQLNASNAQLERLEARLGGVAEERIALQRRVDEQERLRANLTRIENSFTPEEARVYRQGEDVILSLLGLRFASGRSAIGRDGVRLMGKAHEALALFPDATISVEGHTDAEGSDSTNLILSQDRADAVKQYLVSTFALDPEKISSIGYGEARPVATNETAAGRARNRRIDLVIHLDGVR</sequence>
<accession>A0A127F690</accession>